<protein>
    <submittedName>
        <fullName evidence="2">Uncharacterized protein</fullName>
    </submittedName>
</protein>
<feature type="transmembrane region" description="Helical" evidence="1">
    <location>
        <begin position="83"/>
        <end position="105"/>
    </location>
</feature>
<name>A0A543BQS4_9MICO</name>
<keyword evidence="1" id="KW-0812">Transmembrane</keyword>
<feature type="transmembrane region" description="Helical" evidence="1">
    <location>
        <begin position="52"/>
        <end position="71"/>
    </location>
</feature>
<feature type="transmembrane region" description="Helical" evidence="1">
    <location>
        <begin position="24"/>
        <end position="46"/>
    </location>
</feature>
<sequence length="106" mass="10951">MRGVDMVARMADQSPHQSTDISRLWLTVTIAVAGGLGLLIVLATLGNWFPNVSTGLVSAFLGLVGAVLLAFADGTKNATRQDYLKLFGHSALIVTAAGAIGALLVT</sequence>
<evidence type="ECO:0000313" key="3">
    <source>
        <dbReference type="Proteomes" id="UP000317209"/>
    </source>
</evidence>
<reference evidence="2 3" key="1">
    <citation type="submission" date="2019-06" db="EMBL/GenBank/DDBJ databases">
        <title>Sequencing the genomes of 1000 actinobacteria strains.</title>
        <authorList>
            <person name="Klenk H.-P."/>
        </authorList>
    </citation>
    <scope>NUCLEOTIDE SEQUENCE [LARGE SCALE GENOMIC DNA]</scope>
    <source>
        <strain evidence="2 3">DSM 20169</strain>
    </source>
</reference>
<accession>A0A543BQS4</accession>
<keyword evidence="1" id="KW-1133">Transmembrane helix</keyword>
<dbReference type="EMBL" id="VFOX01000001">
    <property type="protein sequence ID" value="TQL87189.1"/>
    <property type="molecule type" value="Genomic_DNA"/>
</dbReference>
<proteinExistence type="predicted"/>
<evidence type="ECO:0000256" key="1">
    <source>
        <dbReference type="SAM" id="Phobius"/>
    </source>
</evidence>
<organism evidence="2 3">
    <name type="scientific">Microbacterium saperdae</name>
    <dbReference type="NCBI Taxonomy" id="69368"/>
    <lineage>
        <taxon>Bacteria</taxon>
        <taxon>Bacillati</taxon>
        <taxon>Actinomycetota</taxon>
        <taxon>Actinomycetes</taxon>
        <taxon>Micrococcales</taxon>
        <taxon>Microbacteriaceae</taxon>
        <taxon>Microbacterium</taxon>
    </lineage>
</organism>
<gene>
    <name evidence="2" type="ORF">FB560_2856</name>
</gene>
<evidence type="ECO:0000313" key="2">
    <source>
        <dbReference type="EMBL" id="TQL87189.1"/>
    </source>
</evidence>
<keyword evidence="3" id="KW-1185">Reference proteome</keyword>
<dbReference type="AlphaFoldDB" id="A0A543BQS4"/>
<comment type="caution">
    <text evidence="2">The sequence shown here is derived from an EMBL/GenBank/DDBJ whole genome shotgun (WGS) entry which is preliminary data.</text>
</comment>
<keyword evidence="1" id="KW-0472">Membrane</keyword>
<dbReference type="Proteomes" id="UP000317209">
    <property type="component" value="Unassembled WGS sequence"/>
</dbReference>